<proteinExistence type="predicted"/>
<sequence>MVPPLSSRAFVVYLASHRATDYSADSYGRIDELSHVLLPGVLLMPDVITAADSRGYKGDVIQGKFQPR</sequence>
<reference evidence="1 2" key="1">
    <citation type="journal article" date="2010" name="Stand. Genomic Sci.">
        <title>Complete genome sequence of Coraliomargarita akajimensis type strain (04OKA010-24).</title>
        <authorList>
            <person name="Mavromatis K."/>
            <person name="Abt B."/>
            <person name="Brambilla E."/>
            <person name="Lapidus A."/>
            <person name="Copeland A."/>
            <person name="Deshpande S."/>
            <person name="Nolan M."/>
            <person name="Lucas S."/>
            <person name="Tice H."/>
            <person name="Cheng J.F."/>
            <person name="Han C."/>
            <person name="Detter J.C."/>
            <person name="Woyke T."/>
            <person name="Goodwin L."/>
            <person name="Pitluck S."/>
            <person name="Held B."/>
            <person name="Brettin T."/>
            <person name="Tapia R."/>
            <person name="Ivanova N."/>
            <person name="Mikhailova N."/>
            <person name="Pati A."/>
            <person name="Liolios K."/>
            <person name="Chen A."/>
            <person name="Palaniappan K."/>
            <person name="Land M."/>
            <person name="Hauser L."/>
            <person name="Chang Y.J."/>
            <person name="Jeffries C.D."/>
            <person name="Rohde M."/>
            <person name="Goker M."/>
            <person name="Bristow J."/>
            <person name="Eisen J.A."/>
            <person name="Markowitz V."/>
            <person name="Hugenholtz P."/>
            <person name="Klenk H.P."/>
            <person name="Kyrpides N.C."/>
        </authorList>
    </citation>
    <scope>NUCLEOTIDE SEQUENCE [LARGE SCALE GENOMIC DNA]</scope>
    <source>
        <strain evidence="2">DSM 45221 / IAM 15411 / JCM 23193 / KCTC 12865</strain>
    </source>
</reference>
<evidence type="ECO:0000313" key="1">
    <source>
        <dbReference type="EMBL" id="ADE53031.1"/>
    </source>
</evidence>
<dbReference type="Proteomes" id="UP000000925">
    <property type="component" value="Chromosome"/>
</dbReference>
<keyword evidence="2" id="KW-1185">Reference proteome</keyword>
<dbReference type="STRING" id="583355.Caka_0002"/>
<name>D5EKF0_CORAD</name>
<evidence type="ECO:0000313" key="2">
    <source>
        <dbReference type="Proteomes" id="UP000000925"/>
    </source>
</evidence>
<dbReference type="KEGG" id="caa:Caka_0002"/>
<organism evidence="1 2">
    <name type="scientific">Coraliomargarita akajimensis (strain DSM 45221 / IAM 15411 / JCM 23193 / KCTC 12865 / 04OKA010-24)</name>
    <dbReference type="NCBI Taxonomy" id="583355"/>
    <lineage>
        <taxon>Bacteria</taxon>
        <taxon>Pseudomonadati</taxon>
        <taxon>Verrucomicrobiota</taxon>
        <taxon>Opitutia</taxon>
        <taxon>Puniceicoccales</taxon>
        <taxon>Coraliomargaritaceae</taxon>
        <taxon>Coraliomargarita</taxon>
    </lineage>
</organism>
<dbReference type="AlphaFoldDB" id="D5EKF0"/>
<gene>
    <name evidence="1" type="ordered locus">Caka_0002</name>
</gene>
<protein>
    <submittedName>
        <fullName evidence="1">Uncharacterized protein</fullName>
    </submittedName>
</protein>
<dbReference type="EMBL" id="CP001998">
    <property type="protein sequence ID" value="ADE53031.1"/>
    <property type="molecule type" value="Genomic_DNA"/>
</dbReference>
<dbReference type="HOGENOM" id="CLU_2786771_0_0_0"/>
<accession>D5EKF0</accession>